<sequence length="168" mass="18846">MNRLIGEHDKEERETMRPAIEARHRHYGYDAKTAKDQMAGSFVGRLRMGGEITDQQYQAAVLYLDVYHEMQIAVGGPKPSGAVNLNATKGLPGPENVERSAKALADWRAAEKAIQYRQNELRGQGAIYAALDYCVIRDGEHMHMLGWLREGLNALARHFKIGDKRKAA</sequence>
<evidence type="ECO:0000313" key="2">
    <source>
        <dbReference type="Proteomes" id="UP000033649"/>
    </source>
</evidence>
<gene>
    <name evidence="1" type="ORF">VE26_05485</name>
</gene>
<comment type="caution">
    <text evidence="1">The sequence shown here is derived from an EMBL/GenBank/DDBJ whole genome shotgun (WGS) entry which is preliminary data.</text>
</comment>
<protein>
    <submittedName>
        <fullName evidence="1">Uncharacterized protein</fullName>
    </submittedName>
</protein>
<proteinExistence type="predicted"/>
<name>A0A0F5FLD7_9HYPH</name>
<reference evidence="1 2" key="1">
    <citation type="submission" date="2015-03" db="EMBL/GenBank/DDBJ databases">
        <authorList>
            <person name="Hassan Y."/>
            <person name="Lepp D."/>
            <person name="Li X.-Z."/>
            <person name="Zhou T."/>
        </authorList>
    </citation>
    <scope>NUCLEOTIDE SEQUENCE [LARGE SCALE GENOMIC DNA]</scope>
    <source>
        <strain evidence="1 2">IPL18</strain>
    </source>
</reference>
<dbReference type="AlphaFoldDB" id="A0A0F5FLD7"/>
<dbReference type="Proteomes" id="UP000033649">
    <property type="component" value="Unassembled WGS sequence"/>
</dbReference>
<dbReference type="PATRIC" id="fig|429727.3.peg.1135"/>
<organism evidence="1 2">
    <name type="scientific">Devosia chinhatensis</name>
    <dbReference type="NCBI Taxonomy" id="429727"/>
    <lineage>
        <taxon>Bacteria</taxon>
        <taxon>Pseudomonadati</taxon>
        <taxon>Pseudomonadota</taxon>
        <taxon>Alphaproteobacteria</taxon>
        <taxon>Hyphomicrobiales</taxon>
        <taxon>Devosiaceae</taxon>
        <taxon>Devosia</taxon>
    </lineage>
</organism>
<accession>A0A0F5FLD7</accession>
<dbReference type="EMBL" id="JZEY01000054">
    <property type="protein sequence ID" value="KKB09390.1"/>
    <property type="molecule type" value="Genomic_DNA"/>
</dbReference>
<dbReference type="STRING" id="429727.VE26_05485"/>
<dbReference type="OrthoDB" id="7925147at2"/>
<keyword evidence="2" id="KW-1185">Reference proteome</keyword>
<evidence type="ECO:0000313" key="1">
    <source>
        <dbReference type="EMBL" id="KKB09390.1"/>
    </source>
</evidence>